<dbReference type="EMBL" id="FOTW01000024">
    <property type="protein sequence ID" value="SFM57366.1"/>
    <property type="molecule type" value="Genomic_DNA"/>
</dbReference>
<gene>
    <name evidence="4" type="ORF">SAMN02982985_04529</name>
</gene>
<evidence type="ECO:0000256" key="1">
    <source>
        <dbReference type="SAM" id="MobiDB-lite"/>
    </source>
</evidence>
<feature type="region of interest" description="Disordered" evidence="1">
    <location>
        <begin position="49"/>
        <end position="94"/>
    </location>
</feature>
<sequence length="485" mass="52879">MPPKLPRPGLSTLPEAEKDKLIVHLMDTIDGLLVQVFTLTAKVEKLERQLAKNSDNSSKPPSSDGLAKKPPKTSSLRGKSGKKVGGQPGHQGKTLERVAEPTATQDHPLPGQCSRCHSALPLAQAQVLERRQVFDVPTSAFDVIEHRTYTVACSCGLRHDSAFPTEVTEMVQYGPNVRALGVHLTQGQMLPYARAAELISELYGLPVSPATLLAWVGKASAALQGTADVIAHQLHHAPVLCADESGLRVDGKLRWMHVAATATLTWYGLHEKRGVDAMAAHGILPKRIGVLVHDCWAPYWKLDDGLHALCNANLLRELVYVQQLTDQSWPTALAEMLLNAQRLSVAARQKQQPLDADTIAAFAAVYDDIAREGEQLHPVILKPNGKPGKQSEAHNLLHRFRLHADAILRFISDPAVPFSNNIAERAVRMPKVKQKISGCFRAVMGASNFCTIRSCLDTCAGKATACLKYYAVHLLTIRSCLPRSG</sequence>
<dbReference type="InterPro" id="IPR052344">
    <property type="entry name" value="Transposase-related"/>
</dbReference>
<proteinExistence type="predicted"/>
<name>A0A1I4RYJ0_9BURK</name>
<dbReference type="InterPro" id="IPR004291">
    <property type="entry name" value="Transposase_IS66_central"/>
</dbReference>
<organism evidence="4 5">
    <name type="scientific">Rugamonas rubra</name>
    <dbReference type="NCBI Taxonomy" id="758825"/>
    <lineage>
        <taxon>Bacteria</taxon>
        <taxon>Pseudomonadati</taxon>
        <taxon>Pseudomonadota</taxon>
        <taxon>Betaproteobacteria</taxon>
        <taxon>Burkholderiales</taxon>
        <taxon>Oxalobacteraceae</taxon>
        <taxon>Telluria group</taxon>
        <taxon>Rugamonas</taxon>
    </lineage>
</organism>
<dbReference type="PANTHER" id="PTHR33678">
    <property type="entry name" value="BLL1576 PROTEIN"/>
    <property type="match status" value="1"/>
</dbReference>
<dbReference type="Pfam" id="PF20042">
    <property type="entry name" value="DUF6444"/>
    <property type="match status" value="1"/>
</dbReference>
<evidence type="ECO:0000313" key="5">
    <source>
        <dbReference type="Proteomes" id="UP000199470"/>
    </source>
</evidence>
<reference evidence="4 5" key="1">
    <citation type="submission" date="2016-10" db="EMBL/GenBank/DDBJ databases">
        <authorList>
            <person name="de Groot N.N."/>
        </authorList>
    </citation>
    <scope>NUCLEOTIDE SEQUENCE [LARGE SCALE GENOMIC DNA]</scope>
    <source>
        <strain evidence="4 5">ATCC 43154</strain>
    </source>
</reference>
<protein>
    <submittedName>
        <fullName evidence="4">Transposase</fullName>
    </submittedName>
</protein>
<keyword evidence="5" id="KW-1185">Reference proteome</keyword>
<feature type="domain" description="DUF6444" evidence="3">
    <location>
        <begin position="6"/>
        <end position="94"/>
    </location>
</feature>
<evidence type="ECO:0000259" key="2">
    <source>
        <dbReference type="Pfam" id="PF03050"/>
    </source>
</evidence>
<dbReference type="PANTHER" id="PTHR33678:SF1">
    <property type="entry name" value="BLL1576 PROTEIN"/>
    <property type="match status" value="1"/>
</dbReference>
<feature type="domain" description="Transposase IS66 central" evidence="2">
    <location>
        <begin position="172"/>
        <end position="447"/>
    </location>
</feature>
<dbReference type="NCBIfam" id="NF033517">
    <property type="entry name" value="transpos_IS66"/>
    <property type="match status" value="1"/>
</dbReference>
<dbReference type="InterPro" id="IPR045618">
    <property type="entry name" value="DUF6444"/>
</dbReference>
<dbReference type="Proteomes" id="UP000199470">
    <property type="component" value="Unassembled WGS sequence"/>
</dbReference>
<accession>A0A1I4RYJ0</accession>
<feature type="compositionally biased region" description="Low complexity" evidence="1">
    <location>
        <begin position="52"/>
        <end position="64"/>
    </location>
</feature>
<dbReference type="AlphaFoldDB" id="A0A1I4RYJ0"/>
<dbReference type="RefSeq" id="WP_245774397.1">
    <property type="nucleotide sequence ID" value="NZ_FOTW01000024.1"/>
</dbReference>
<evidence type="ECO:0000313" key="4">
    <source>
        <dbReference type="EMBL" id="SFM57366.1"/>
    </source>
</evidence>
<dbReference type="Pfam" id="PF03050">
    <property type="entry name" value="DDE_Tnp_IS66"/>
    <property type="match status" value="1"/>
</dbReference>
<evidence type="ECO:0000259" key="3">
    <source>
        <dbReference type="Pfam" id="PF20042"/>
    </source>
</evidence>